<keyword evidence="2" id="KW-0560">Oxidoreductase</keyword>
<dbReference type="NCBIfam" id="NF005559">
    <property type="entry name" value="PRK07231.1"/>
    <property type="match status" value="1"/>
</dbReference>
<dbReference type="InterPro" id="IPR002347">
    <property type="entry name" value="SDR_fam"/>
</dbReference>
<evidence type="ECO:0000313" key="3">
    <source>
        <dbReference type="EMBL" id="PQP20020.1"/>
    </source>
</evidence>
<dbReference type="Proteomes" id="UP000239290">
    <property type="component" value="Unassembled WGS sequence"/>
</dbReference>
<dbReference type="GO" id="GO:0016491">
    <property type="term" value="F:oxidoreductase activity"/>
    <property type="evidence" value="ECO:0007669"/>
    <property type="project" value="UniProtKB-KW"/>
</dbReference>
<reference evidence="4" key="1">
    <citation type="submission" date="2018-02" db="EMBL/GenBank/DDBJ databases">
        <title>Draft genome sequencing of Rhodococcus opacus KU647198.</title>
        <authorList>
            <person name="Zheng B.-X."/>
        </authorList>
    </citation>
    <scope>NUCLEOTIDE SEQUENCE [LARGE SCALE GENOMIC DNA]</scope>
    <source>
        <strain evidence="4">04-OD7</strain>
    </source>
</reference>
<proteinExistence type="inferred from homology"/>
<dbReference type="PRINTS" id="PR00081">
    <property type="entry name" value="GDHRDH"/>
</dbReference>
<evidence type="ECO:0000256" key="1">
    <source>
        <dbReference type="ARBA" id="ARBA00006484"/>
    </source>
</evidence>
<dbReference type="Gene3D" id="3.40.50.720">
    <property type="entry name" value="NAD(P)-binding Rossmann-like Domain"/>
    <property type="match status" value="1"/>
</dbReference>
<dbReference type="FunFam" id="3.40.50.720:FF:000084">
    <property type="entry name" value="Short-chain dehydrogenase reductase"/>
    <property type="match status" value="1"/>
</dbReference>
<comment type="similarity">
    <text evidence="1">Belongs to the short-chain dehydrogenases/reductases (SDR) family.</text>
</comment>
<dbReference type="InterPro" id="IPR020904">
    <property type="entry name" value="Sc_DH/Rdtase_CS"/>
</dbReference>
<accession>A0A2S8IYZ6</accession>
<dbReference type="SUPFAM" id="SSF51735">
    <property type="entry name" value="NAD(P)-binding Rossmann-fold domains"/>
    <property type="match status" value="1"/>
</dbReference>
<dbReference type="PANTHER" id="PTHR43639:SF1">
    <property type="entry name" value="SHORT-CHAIN DEHYDROGENASE_REDUCTASE FAMILY PROTEIN"/>
    <property type="match status" value="1"/>
</dbReference>
<dbReference type="PROSITE" id="PS00061">
    <property type="entry name" value="ADH_SHORT"/>
    <property type="match status" value="1"/>
</dbReference>
<dbReference type="InterPro" id="IPR036291">
    <property type="entry name" value="NAD(P)-bd_dom_sf"/>
</dbReference>
<protein>
    <submittedName>
        <fullName evidence="3">Short-chain dehydrogenase</fullName>
    </submittedName>
</protein>
<comment type="caution">
    <text evidence="3">The sequence shown here is derived from an EMBL/GenBank/DDBJ whole genome shotgun (WGS) entry which is preliminary data.</text>
</comment>
<dbReference type="EMBL" id="PUIO01000042">
    <property type="protein sequence ID" value="PQP20020.1"/>
    <property type="molecule type" value="Genomic_DNA"/>
</dbReference>
<dbReference type="CDD" id="cd05233">
    <property type="entry name" value="SDR_c"/>
    <property type="match status" value="1"/>
</dbReference>
<dbReference type="AlphaFoldDB" id="A0A2S8IYZ6"/>
<evidence type="ECO:0000256" key="2">
    <source>
        <dbReference type="ARBA" id="ARBA00023002"/>
    </source>
</evidence>
<gene>
    <name evidence="3" type="ORF">C5613_29165</name>
</gene>
<sequence>MSAEKVRQFDGKVAVVTGGSRGLGREIVRSFAREGAAVVIASRKLDSCNSLAQEVSESYGVESFPFACNVSDWADCDALVEAVYSRFGRIDVLVNNAGLSPRYPSLEEVSEALFDKVINLNLRGPFRLGALIGTRMSKGEGGCIVNIGSIEAIRPGAAALPYAAAKSGLHTLTEGFAQAFGPNVRVNTVQPGAFLTDIADGWPDGMREEMESKVALRRVGDPKEIVGSVLYLASDASSYCTGAILRIDGGWV</sequence>
<name>A0A2S8IYZ6_RHOOP</name>
<organism evidence="3 4">
    <name type="scientific">Rhodococcus opacus</name>
    <name type="common">Nocardia opaca</name>
    <dbReference type="NCBI Taxonomy" id="37919"/>
    <lineage>
        <taxon>Bacteria</taxon>
        <taxon>Bacillati</taxon>
        <taxon>Actinomycetota</taxon>
        <taxon>Actinomycetes</taxon>
        <taxon>Mycobacteriales</taxon>
        <taxon>Nocardiaceae</taxon>
        <taxon>Rhodococcus</taxon>
    </lineage>
</organism>
<dbReference type="PANTHER" id="PTHR43639">
    <property type="entry name" value="OXIDOREDUCTASE, SHORT-CHAIN DEHYDROGENASE/REDUCTASE FAMILY (AFU_ORTHOLOGUE AFUA_5G02870)"/>
    <property type="match status" value="1"/>
</dbReference>
<dbReference type="Pfam" id="PF13561">
    <property type="entry name" value="adh_short_C2"/>
    <property type="match status" value="1"/>
</dbReference>
<dbReference type="PRINTS" id="PR00080">
    <property type="entry name" value="SDRFAMILY"/>
</dbReference>
<evidence type="ECO:0000313" key="4">
    <source>
        <dbReference type="Proteomes" id="UP000239290"/>
    </source>
</evidence>